<evidence type="ECO:0000259" key="4">
    <source>
        <dbReference type="Pfam" id="PF00535"/>
    </source>
</evidence>
<dbReference type="Gene3D" id="3.90.550.10">
    <property type="entry name" value="Spore Coat Polysaccharide Biosynthesis Protein SpsA, Chain A"/>
    <property type="match status" value="1"/>
</dbReference>
<comment type="caution">
    <text evidence="5">The sequence shown here is derived from an EMBL/GenBank/DDBJ whole genome shotgun (WGS) entry which is preliminary data.</text>
</comment>
<keyword evidence="6" id="KW-1185">Reference proteome</keyword>
<keyword evidence="2" id="KW-0328">Glycosyltransferase</keyword>
<keyword evidence="3" id="KW-0808">Transferase</keyword>
<dbReference type="EMBL" id="BAABCA010000004">
    <property type="protein sequence ID" value="GAA4235979.1"/>
    <property type="molecule type" value="Genomic_DNA"/>
</dbReference>
<evidence type="ECO:0000256" key="2">
    <source>
        <dbReference type="ARBA" id="ARBA00022676"/>
    </source>
</evidence>
<protein>
    <submittedName>
        <fullName evidence="5">Glycosyltransferase family A protein</fullName>
    </submittedName>
</protein>
<feature type="domain" description="Glycosyltransferase 2-like" evidence="4">
    <location>
        <begin position="237"/>
        <end position="367"/>
    </location>
</feature>
<organism evidence="5 6">
    <name type="scientific">Postechiella marina</name>
    <dbReference type="NCBI Taxonomy" id="943941"/>
    <lineage>
        <taxon>Bacteria</taxon>
        <taxon>Pseudomonadati</taxon>
        <taxon>Bacteroidota</taxon>
        <taxon>Flavobacteriia</taxon>
        <taxon>Flavobacteriales</taxon>
        <taxon>Flavobacteriaceae</taxon>
        <taxon>Postechiella</taxon>
    </lineage>
</organism>
<name>A0ABP8CA09_9FLAO</name>
<evidence type="ECO:0000256" key="3">
    <source>
        <dbReference type="ARBA" id="ARBA00022679"/>
    </source>
</evidence>
<dbReference type="PANTHER" id="PTHR43179">
    <property type="entry name" value="RHAMNOSYLTRANSFERASE WBBL"/>
    <property type="match status" value="1"/>
</dbReference>
<evidence type="ECO:0000313" key="5">
    <source>
        <dbReference type="EMBL" id="GAA4235979.1"/>
    </source>
</evidence>
<dbReference type="Pfam" id="PF00535">
    <property type="entry name" value="Glycos_transf_2"/>
    <property type="match status" value="1"/>
</dbReference>
<gene>
    <name evidence="5" type="ORF">GCM10022291_19230</name>
</gene>
<dbReference type="PANTHER" id="PTHR43179:SF12">
    <property type="entry name" value="GALACTOFURANOSYLTRANSFERASE GLFT2"/>
    <property type="match status" value="1"/>
</dbReference>
<sequence length="510" mass="59008">MLILFHKNNKVVDVIDVELGLKINNSENNPTKALFNLSSTFSSRIICWAHFSYKGSINLEKLKSFFLNTNTMVSTGSISYLSDSIGYVEDSLFINVNKKVKYPTWLMHSNCGAIYGKHLLTFKPYIDVNQDLVYNLNSIAKLGISNGLYCYASSKIIEKNNLDATFKIASKAKLFQFVKEHYKVRWLFLLFLNFIIHEKKILIIPLLKSLKYKRKYYKNLIASDNKIDTIEIEKTISVIIPTLGRAPYLYNVLKDLALQTLKPTEVIIIEQGDKTFFKTELDYLKIDNWPFKIVHKLITKTGACNARNIGLNFVTSKYTFFADDDIRFNKNMLSEALSFMEVQGHDAITLSCLKESEIETQKVPVQWKSFGSGCSIVKSNVIKDLKFNMAFEHGFGEDADYGMQLRNKGVDVIYLPFVKLKHLKAPIGGFRTKHTHAWEIEKVLPKPSPTIMLYNLKYKTKEQVNSYKLTLFLKLYKRQSIKQPFKYYNMFKERWAKSQTWANKLENKAI</sequence>
<accession>A0ABP8CA09</accession>
<comment type="similarity">
    <text evidence="1">Belongs to the glycosyltransferase 2 family.</text>
</comment>
<dbReference type="InterPro" id="IPR029044">
    <property type="entry name" value="Nucleotide-diphossugar_trans"/>
</dbReference>
<dbReference type="CDD" id="cd00761">
    <property type="entry name" value="Glyco_tranf_GTA_type"/>
    <property type="match status" value="1"/>
</dbReference>
<dbReference type="RefSeq" id="WP_344787991.1">
    <property type="nucleotide sequence ID" value="NZ_BAABCA010000004.1"/>
</dbReference>
<evidence type="ECO:0000313" key="6">
    <source>
        <dbReference type="Proteomes" id="UP001501496"/>
    </source>
</evidence>
<dbReference type="SUPFAM" id="SSF53448">
    <property type="entry name" value="Nucleotide-diphospho-sugar transferases"/>
    <property type="match status" value="1"/>
</dbReference>
<proteinExistence type="inferred from homology"/>
<evidence type="ECO:0000256" key="1">
    <source>
        <dbReference type="ARBA" id="ARBA00006739"/>
    </source>
</evidence>
<dbReference type="Proteomes" id="UP001501496">
    <property type="component" value="Unassembled WGS sequence"/>
</dbReference>
<reference evidence="6" key="1">
    <citation type="journal article" date="2019" name="Int. J. Syst. Evol. Microbiol.">
        <title>The Global Catalogue of Microorganisms (GCM) 10K type strain sequencing project: providing services to taxonomists for standard genome sequencing and annotation.</title>
        <authorList>
            <consortium name="The Broad Institute Genomics Platform"/>
            <consortium name="The Broad Institute Genome Sequencing Center for Infectious Disease"/>
            <person name="Wu L."/>
            <person name="Ma J."/>
        </authorList>
    </citation>
    <scope>NUCLEOTIDE SEQUENCE [LARGE SCALE GENOMIC DNA]</scope>
    <source>
        <strain evidence="6">JCM 17630</strain>
    </source>
</reference>
<dbReference type="InterPro" id="IPR001173">
    <property type="entry name" value="Glyco_trans_2-like"/>
</dbReference>